<dbReference type="Proteomes" id="UP001500879">
    <property type="component" value="Unassembled WGS sequence"/>
</dbReference>
<comment type="caution">
    <text evidence="2">The sequence shown here is derived from an EMBL/GenBank/DDBJ whole genome shotgun (WGS) entry which is preliminary data.</text>
</comment>
<keyword evidence="3" id="KW-1185">Reference proteome</keyword>
<accession>A0ABN0YYC7</accession>
<name>A0ABN0YYC7_9ACTN</name>
<feature type="region of interest" description="Disordered" evidence="1">
    <location>
        <begin position="134"/>
        <end position="157"/>
    </location>
</feature>
<feature type="region of interest" description="Disordered" evidence="1">
    <location>
        <begin position="1"/>
        <end position="107"/>
    </location>
</feature>
<dbReference type="EMBL" id="BAAABX010000048">
    <property type="protein sequence ID" value="GAA0417696.1"/>
    <property type="molecule type" value="Genomic_DNA"/>
</dbReference>
<organism evidence="2 3">
    <name type="scientific">Streptomyces luteireticuli</name>
    <dbReference type="NCBI Taxonomy" id="173858"/>
    <lineage>
        <taxon>Bacteria</taxon>
        <taxon>Bacillati</taxon>
        <taxon>Actinomycetota</taxon>
        <taxon>Actinomycetes</taxon>
        <taxon>Kitasatosporales</taxon>
        <taxon>Streptomycetaceae</taxon>
        <taxon>Streptomyces</taxon>
    </lineage>
</organism>
<evidence type="ECO:0000313" key="3">
    <source>
        <dbReference type="Proteomes" id="UP001500879"/>
    </source>
</evidence>
<gene>
    <name evidence="2" type="ORF">GCM10010357_43800</name>
</gene>
<protein>
    <recommendedName>
        <fullName evidence="4">Collagen-like protein</fullName>
    </recommendedName>
</protein>
<feature type="compositionally biased region" description="Low complexity" evidence="1">
    <location>
        <begin position="64"/>
        <end position="87"/>
    </location>
</feature>
<proteinExistence type="predicted"/>
<evidence type="ECO:0000313" key="2">
    <source>
        <dbReference type="EMBL" id="GAA0417696.1"/>
    </source>
</evidence>
<evidence type="ECO:0008006" key="4">
    <source>
        <dbReference type="Google" id="ProtNLM"/>
    </source>
</evidence>
<evidence type="ECO:0000256" key="1">
    <source>
        <dbReference type="SAM" id="MobiDB-lite"/>
    </source>
</evidence>
<sequence>MAEAADVAPRRAPRAGPEQPPLLPGEPKSSPTCPRGEAARAPSAQLAEPEARARSAGPAGGPEGSPARSCPAKYAAAGTGPAASAPSITLPGGKTYNRPEGVGKGGNGGGKYAAGKNVGCGGMGGIVGITISSTAENQNSKPGSKGETGPAGIKGGDGLVVIAW</sequence>
<reference evidence="2 3" key="1">
    <citation type="journal article" date="2019" name="Int. J. Syst. Evol. Microbiol.">
        <title>The Global Catalogue of Microorganisms (GCM) 10K type strain sequencing project: providing services to taxonomists for standard genome sequencing and annotation.</title>
        <authorList>
            <consortium name="The Broad Institute Genomics Platform"/>
            <consortium name="The Broad Institute Genome Sequencing Center for Infectious Disease"/>
            <person name="Wu L."/>
            <person name="Ma J."/>
        </authorList>
    </citation>
    <scope>NUCLEOTIDE SEQUENCE [LARGE SCALE GENOMIC DNA]</scope>
    <source>
        <strain evidence="2 3">JCM 4788</strain>
    </source>
</reference>